<sequence>MLGIMNSAHTEMNKWAFEQMTFRENMKILDIGCGGGRTIQLLSKQSPNGKIYGIDYSQQAVNNSIKANKRDVATGKVHICQANVIDLAFPNNYFDVATAFQTHYFWPDLENGVKEVYRVLKPEGSFSIVAEVYKINYHMDSYNTKEEIEQCLKRIGFNKITIIENKTKKWICIKGIK</sequence>
<dbReference type="Pfam" id="PF08241">
    <property type="entry name" value="Methyltransf_11"/>
    <property type="match status" value="1"/>
</dbReference>
<dbReference type="PANTHER" id="PTHR44068">
    <property type="entry name" value="ZGC:194242"/>
    <property type="match status" value="1"/>
</dbReference>
<dbReference type="CDD" id="cd02440">
    <property type="entry name" value="AdoMet_MTases"/>
    <property type="match status" value="1"/>
</dbReference>
<keyword evidence="4" id="KW-1185">Reference proteome</keyword>
<evidence type="ECO:0000313" key="4">
    <source>
        <dbReference type="Proteomes" id="UP001235343"/>
    </source>
</evidence>
<evidence type="ECO:0000259" key="2">
    <source>
        <dbReference type="Pfam" id="PF08241"/>
    </source>
</evidence>
<dbReference type="InterPro" id="IPR013216">
    <property type="entry name" value="Methyltransf_11"/>
</dbReference>
<dbReference type="GO" id="GO:0032259">
    <property type="term" value="P:methylation"/>
    <property type="evidence" value="ECO:0007669"/>
    <property type="project" value="UniProtKB-KW"/>
</dbReference>
<dbReference type="EC" id="2.1.-.-" evidence="3"/>
<reference evidence="3 4" key="1">
    <citation type="submission" date="2023-06" db="EMBL/GenBank/DDBJ databases">
        <title>Aquibacillus rhizosphaerae LR5S19.</title>
        <authorList>
            <person name="Sun J.-Q."/>
        </authorList>
    </citation>
    <scope>NUCLEOTIDE SEQUENCE [LARGE SCALE GENOMIC DNA]</scope>
    <source>
        <strain evidence="3 4">LR5S19</strain>
    </source>
</reference>
<dbReference type="RefSeq" id="WP_285930977.1">
    <property type="nucleotide sequence ID" value="NZ_JASTZU010000020.1"/>
</dbReference>
<dbReference type="GO" id="GO:0008168">
    <property type="term" value="F:methyltransferase activity"/>
    <property type="evidence" value="ECO:0007669"/>
    <property type="project" value="UniProtKB-KW"/>
</dbReference>
<gene>
    <name evidence="3" type="ORF">QQS35_05765</name>
</gene>
<dbReference type="EMBL" id="JASTZU010000020">
    <property type="protein sequence ID" value="MDL4839962.1"/>
    <property type="molecule type" value="Genomic_DNA"/>
</dbReference>
<proteinExistence type="predicted"/>
<dbReference type="Proteomes" id="UP001235343">
    <property type="component" value="Unassembled WGS sequence"/>
</dbReference>
<comment type="caution">
    <text evidence="3">The sequence shown here is derived from an EMBL/GenBank/DDBJ whole genome shotgun (WGS) entry which is preliminary data.</text>
</comment>
<dbReference type="InterPro" id="IPR050447">
    <property type="entry name" value="Erg6_SMT_methyltransf"/>
</dbReference>
<dbReference type="PANTHER" id="PTHR44068:SF1">
    <property type="entry name" value="HYPOTHETICAL LOC100005854"/>
    <property type="match status" value="1"/>
</dbReference>
<organism evidence="3 4">
    <name type="scientific">Aquibacillus rhizosphaerae</name>
    <dbReference type="NCBI Taxonomy" id="3051431"/>
    <lineage>
        <taxon>Bacteria</taxon>
        <taxon>Bacillati</taxon>
        <taxon>Bacillota</taxon>
        <taxon>Bacilli</taxon>
        <taxon>Bacillales</taxon>
        <taxon>Bacillaceae</taxon>
        <taxon>Aquibacillus</taxon>
    </lineage>
</organism>
<dbReference type="Gene3D" id="3.40.50.150">
    <property type="entry name" value="Vaccinia Virus protein VP39"/>
    <property type="match status" value="1"/>
</dbReference>
<keyword evidence="1 3" id="KW-0808">Transferase</keyword>
<protein>
    <submittedName>
        <fullName evidence="3">Class I SAM-dependent methyltransferase</fullName>
        <ecNumber evidence="3">2.1.-.-</ecNumber>
    </submittedName>
</protein>
<accession>A0ABT7L456</accession>
<dbReference type="InterPro" id="IPR029063">
    <property type="entry name" value="SAM-dependent_MTases_sf"/>
</dbReference>
<evidence type="ECO:0000256" key="1">
    <source>
        <dbReference type="ARBA" id="ARBA00022679"/>
    </source>
</evidence>
<name>A0ABT7L456_9BACI</name>
<evidence type="ECO:0000313" key="3">
    <source>
        <dbReference type="EMBL" id="MDL4839962.1"/>
    </source>
</evidence>
<feature type="domain" description="Methyltransferase type 11" evidence="2">
    <location>
        <begin position="29"/>
        <end position="127"/>
    </location>
</feature>
<keyword evidence="3" id="KW-0489">Methyltransferase</keyword>
<dbReference type="SUPFAM" id="SSF53335">
    <property type="entry name" value="S-adenosyl-L-methionine-dependent methyltransferases"/>
    <property type="match status" value="1"/>
</dbReference>